<gene>
    <name evidence="4" type="primary">rfbB</name>
    <name evidence="4" type="ORF">GCM10011365_05540</name>
</gene>
<evidence type="ECO:0000256" key="2">
    <source>
        <dbReference type="ARBA" id="ARBA00007637"/>
    </source>
</evidence>
<evidence type="ECO:0000313" key="5">
    <source>
        <dbReference type="Proteomes" id="UP000605253"/>
    </source>
</evidence>
<protein>
    <submittedName>
        <fullName evidence="4">dTDP-glucose 4,6-dehydratase</fullName>
    </submittedName>
</protein>
<dbReference type="SUPFAM" id="SSF51735">
    <property type="entry name" value="NAD(P)-binding Rossmann-fold domains"/>
    <property type="match status" value="1"/>
</dbReference>
<dbReference type="Proteomes" id="UP000605253">
    <property type="component" value="Unassembled WGS sequence"/>
</dbReference>
<comment type="caution">
    <text evidence="4">The sequence shown here is derived from an EMBL/GenBank/DDBJ whole genome shotgun (WGS) entry which is preliminary data.</text>
</comment>
<sequence>MHNNLSRIFVTGASGFIGSYLHKIISQSGYDVICIYNVHAINNSTPSIKCNLQHESLYDQFIKFKPDTIIHCAGLNPSALIKQDDSMFYQFNRDATLNLANQFLKYCESNQNKNKKKFLNLSTYEIYGNIKDLNGFNESSSTNPLNAYADSKAQAVNEIEQLVSNSVDFINVICTNNYGPGQSNDKLIPVVFNKLIKNQKIIIKGDGSSQRTWTFVKDTCEGIIQALKNGKHKRYHLSANNQISVIGVIKAIHDILKSQNFVATDSARLTWHEANNNPIFKIDSSWSEKELNWTAKTPFSMGLKHTLEYLKKQRDE</sequence>
<reference evidence="4" key="1">
    <citation type="journal article" date="2014" name="Int. J. Syst. Evol. Microbiol.">
        <title>Complete genome sequence of Corynebacterium casei LMG S-19264T (=DSM 44701T), isolated from a smear-ripened cheese.</title>
        <authorList>
            <consortium name="US DOE Joint Genome Institute (JGI-PGF)"/>
            <person name="Walter F."/>
            <person name="Albersmeier A."/>
            <person name="Kalinowski J."/>
            <person name="Ruckert C."/>
        </authorList>
    </citation>
    <scope>NUCLEOTIDE SEQUENCE</scope>
    <source>
        <strain evidence="4">CGMCC 1.12181</strain>
    </source>
</reference>
<comment type="pathway">
    <text evidence="1">Bacterial outer membrane biogenesis; LPS O-antigen biosynthesis.</text>
</comment>
<feature type="domain" description="NAD-dependent epimerase/dehydratase" evidence="3">
    <location>
        <begin position="8"/>
        <end position="232"/>
    </location>
</feature>
<evidence type="ECO:0000256" key="1">
    <source>
        <dbReference type="ARBA" id="ARBA00005125"/>
    </source>
</evidence>
<dbReference type="Pfam" id="PF01370">
    <property type="entry name" value="Epimerase"/>
    <property type="match status" value="1"/>
</dbReference>
<dbReference type="PANTHER" id="PTHR43000">
    <property type="entry name" value="DTDP-D-GLUCOSE 4,6-DEHYDRATASE-RELATED"/>
    <property type="match status" value="1"/>
</dbReference>
<proteinExistence type="inferred from homology"/>
<dbReference type="InterPro" id="IPR001509">
    <property type="entry name" value="Epimerase_deHydtase"/>
</dbReference>
<dbReference type="AlphaFoldDB" id="A0A917CHX2"/>
<accession>A0A917CHX2</accession>
<evidence type="ECO:0000313" key="4">
    <source>
        <dbReference type="EMBL" id="GGF87359.1"/>
    </source>
</evidence>
<evidence type="ECO:0000259" key="3">
    <source>
        <dbReference type="Pfam" id="PF01370"/>
    </source>
</evidence>
<dbReference type="EMBL" id="BMEO01000002">
    <property type="protein sequence ID" value="GGF87359.1"/>
    <property type="molecule type" value="Genomic_DNA"/>
</dbReference>
<dbReference type="InterPro" id="IPR036291">
    <property type="entry name" value="NAD(P)-bd_dom_sf"/>
</dbReference>
<dbReference type="Gene3D" id="3.40.50.720">
    <property type="entry name" value="NAD(P)-binding Rossmann-like Domain"/>
    <property type="match status" value="1"/>
</dbReference>
<comment type="similarity">
    <text evidence="2">Belongs to the NAD(P)-dependent epimerase/dehydratase family.</text>
</comment>
<dbReference type="RefSeq" id="WP_188364150.1">
    <property type="nucleotide sequence ID" value="NZ_BAABJF010000032.1"/>
</dbReference>
<name>A0A917CHX2_9GAMM</name>
<reference evidence="4" key="2">
    <citation type="submission" date="2020-09" db="EMBL/GenBank/DDBJ databases">
        <authorList>
            <person name="Sun Q."/>
            <person name="Zhou Y."/>
        </authorList>
    </citation>
    <scope>NUCLEOTIDE SEQUENCE</scope>
    <source>
        <strain evidence="4">CGMCC 1.12181</strain>
    </source>
</reference>
<organism evidence="4 5">
    <name type="scientific">Marinicella pacifica</name>
    <dbReference type="NCBI Taxonomy" id="1171543"/>
    <lineage>
        <taxon>Bacteria</taxon>
        <taxon>Pseudomonadati</taxon>
        <taxon>Pseudomonadota</taxon>
        <taxon>Gammaproteobacteria</taxon>
        <taxon>Lysobacterales</taxon>
        <taxon>Marinicellaceae</taxon>
        <taxon>Marinicella</taxon>
    </lineage>
</organism>
<keyword evidence="5" id="KW-1185">Reference proteome</keyword>